<reference evidence="2 3" key="1">
    <citation type="submission" date="2018-06" db="EMBL/GenBank/DDBJ databases">
        <authorList>
            <consortium name="Pathogen Informatics"/>
            <person name="Doyle S."/>
        </authorList>
    </citation>
    <scope>NUCLEOTIDE SEQUENCE [LARGE SCALE GENOMIC DNA]</scope>
    <source>
        <strain evidence="2 3">NCTC9381</strain>
    </source>
</reference>
<dbReference type="EMBL" id="UGSO01000001">
    <property type="protein sequence ID" value="SUB14982.1"/>
    <property type="molecule type" value="Genomic_DNA"/>
</dbReference>
<evidence type="ECO:0000256" key="1">
    <source>
        <dbReference type="SAM" id="Phobius"/>
    </source>
</evidence>
<protein>
    <submittedName>
        <fullName evidence="2">Uncharacterized protein</fullName>
    </submittedName>
</protein>
<accession>A0A379ABP8</accession>
<evidence type="ECO:0000313" key="3">
    <source>
        <dbReference type="Proteomes" id="UP000254640"/>
    </source>
</evidence>
<sequence>MFDKLIRFLRSKIFKYTYPFNCFVYICICFLCRMEILEPIPYLWTE</sequence>
<feature type="transmembrane region" description="Helical" evidence="1">
    <location>
        <begin position="20"/>
        <end position="44"/>
    </location>
</feature>
<dbReference type="AlphaFoldDB" id="A0A379ABP8"/>
<evidence type="ECO:0000313" key="2">
    <source>
        <dbReference type="EMBL" id="SUB14982.1"/>
    </source>
</evidence>
<dbReference type="Proteomes" id="UP000254640">
    <property type="component" value="Unassembled WGS sequence"/>
</dbReference>
<keyword evidence="1" id="KW-0472">Membrane</keyword>
<name>A0A379ABP8_ENTAG</name>
<gene>
    <name evidence="2" type="ORF">NCTC9381_00845</name>
</gene>
<keyword evidence="3" id="KW-1185">Reference proteome</keyword>
<keyword evidence="1" id="KW-0812">Transmembrane</keyword>
<proteinExistence type="predicted"/>
<organism evidence="2 3">
    <name type="scientific">Enterobacter agglomerans</name>
    <name type="common">Erwinia herbicola</name>
    <name type="synonym">Pantoea agglomerans</name>
    <dbReference type="NCBI Taxonomy" id="549"/>
    <lineage>
        <taxon>Bacteria</taxon>
        <taxon>Pseudomonadati</taxon>
        <taxon>Pseudomonadota</taxon>
        <taxon>Gammaproteobacteria</taxon>
        <taxon>Enterobacterales</taxon>
        <taxon>Erwiniaceae</taxon>
        <taxon>Pantoea</taxon>
        <taxon>Pantoea agglomerans group</taxon>
    </lineage>
</organism>
<keyword evidence="1" id="KW-1133">Transmembrane helix</keyword>